<protein>
    <submittedName>
        <fullName evidence="10">Insulin like growth factor binding protein 5</fullName>
    </submittedName>
</protein>
<dbReference type="SUPFAM" id="SSF57184">
    <property type="entry name" value="Growth factor receptor domain"/>
    <property type="match status" value="1"/>
</dbReference>
<dbReference type="InterPro" id="IPR000867">
    <property type="entry name" value="IGFBP-like"/>
</dbReference>
<dbReference type="PANTHER" id="PTHR11551:SF13">
    <property type="entry name" value="INSULIN-LIKE GROWTH FACTOR-BINDING PROTEIN 2"/>
    <property type="match status" value="1"/>
</dbReference>
<evidence type="ECO:0000256" key="3">
    <source>
        <dbReference type="ARBA" id="ARBA00023157"/>
    </source>
</evidence>
<feature type="disulfide bond" evidence="5">
    <location>
        <begin position="224"/>
        <end position="244"/>
    </location>
</feature>
<dbReference type="AlphaFoldDB" id="A0A8C4NDX8"/>
<evidence type="ECO:0000259" key="9">
    <source>
        <dbReference type="PROSITE" id="PS51323"/>
    </source>
</evidence>
<keyword evidence="2" id="KW-0964">Secreted</keyword>
<dbReference type="PRINTS" id="PR01976">
    <property type="entry name" value="IGFBPFAMILY"/>
</dbReference>
<dbReference type="GO" id="GO:0043567">
    <property type="term" value="P:regulation of insulin-like growth factor receptor signaling pathway"/>
    <property type="evidence" value="ECO:0007669"/>
    <property type="project" value="TreeGrafter"/>
</dbReference>
<feature type="region of interest" description="Disordered" evidence="6">
    <location>
        <begin position="109"/>
        <end position="152"/>
    </location>
</feature>
<dbReference type="InterPro" id="IPR000716">
    <property type="entry name" value="Thyroglobulin_1"/>
</dbReference>
<dbReference type="InterPro" id="IPR017891">
    <property type="entry name" value="Insulin_GF-bd_Cys-rich_CS"/>
</dbReference>
<evidence type="ECO:0000256" key="6">
    <source>
        <dbReference type="SAM" id="MobiDB-lite"/>
    </source>
</evidence>
<sequence length="248" mass="27139">MLFMFVLLLLLLAVPAVRPAGRAFVRCPPCDDDALAHCGTRNTNCELVREPGCGCCFTCALTLGDPCGLYTDRCGSGLHCRALPGELQPLRALVDGRAQCQLLKPRVVESSTEPAKSTSNVPVAAGDPSRAESTQGLQHNPHGKNHRGVGVLPDKHADQVHRHGHDNQQGPCKLSLNRVMMNTLKKDIPQSPMGIYIPNCDRKGYYKRKQCNPSRGKKKGLCWCVNKYGMRVHGSQHMGGSRRCPRHA</sequence>
<dbReference type="Gene3D" id="4.10.800.10">
    <property type="entry name" value="Thyroglobulin type-1"/>
    <property type="match status" value="1"/>
</dbReference>
<feature type="domain" description="IGFBP N-terminal" evidence="9">
    <location>
        <begin position="23"/>
        <end position="103"/>
    </location>
</feature>
<reference evidence="10" key="2">
    <citation type="submission" date="2025-09" db="UniProtKB">
        <authorList>
            <consortium name="Ensembl"/>
        </authorList>
    </citation>
    <scope>IDENTIFICATION</scope>
</reference>
<feature type="domain" description="Thyroglobulin type-1" evidence="8">
    <location>
        <begin position="169"/>
        <end position="244"/>
    </location>
</feature>
<dbReference type="GeneTree" id="ENSGT00940000155890"/>
<reference evidence="10" key="1">
    <citation type="submission" date="2025-08" db="UniProtKB">
        <authorList>
            <consortium name="Ensembl"/>
        </authorList>
    </citation>
    <scope>IDENTIFICATION</scope>
</reference>
<dbReference type="PROSITE" id="PS51162">
    <property type="entry name" value="THYROGLOBULIN_1_2"/>
    <property type="match status" value="1"/>
</dbReference>
<dbReference type="PANTHER" id="PTHR11551">
    <property type="entry name" value="INSULIN-LIKE GROWTH FACTOR BINDING PROTEIN"/>
    <property type="match status" value="1"/>
</dbReference>
<organism evidence="10 11">
    <name type="scientific">Eptatretus burgeri</name>
    <name type="common">Inshore hagfish</name>
    <dbReference type="NCBI Taxonomy" id="7764"/>
    <lineage>
        <taxon>Eukaryota</taxon>
        <taxon>Metazoa</taxon>
        <taxon>Chordata</taxon>
        <taxon>Craniata</taxon>
        <taxon>Vertebrata</taxon>
        <taxon>Cyclostomata</taxon>
        <taxon>Myxini</taxon>
        <taxon>Myxiniformes</taxon>
        <taxon>Myxinidae</taxon>
        <taxon>Eptatretinae</taxon>
        <taxon>Eptatretus</taxon>
    </lineage>
</organism>
<keyword evidence="3 5" id="KW-1015">Disulfide bond</keyword>
<dbReference type="InterPro" id="IPR022321">
    <property type="entry name" value="IGFBP_1-6_chordata"/>
</dbReference>
<evidence type="ECO:0000313" key="10">
    <source>
        <dbReference type="Ensembl" id="ENSEBUP00000001097.1"/>
    </source>
</evidence>
<dbReference type="PROSITE" id="PS00484">
    <property type="entry name" value="THYROGLOBULIN_1_1"/>
    <property type="match status" value="1"/>
</dbReference>
<proteinExistence type="predicted"/>
<accession>A0A8C4NDX8</accession>
<comment type="subcellular location">
    <subcellularLocation>
        <location evidence="1">Secreted</location>
    </subcellularLocation>
</comment>
<dbReference type="InterPro" id="IPR009030">
    <property type="entry name" value="Growth_fac_rcpt_cys_sf"/>
</dbReference>
<evidence type="ECO:0000256" key="2">
    <source>
        <dbReference type="ARBA" id="ARBA00022525"/>
    </source>
</evidence>
<name>A0A8C4NDX8_EPTBU</name>
<dbReference type="InterPro" id="IPR036857">
    <property type="entry name" value="Thyroglobulin_1_sf"/>
</dbReference>
<dbReference type="SMART" id="SM00121">
    <property type="entry name" value="IB"/>
    <property type="match status" value="1"/>
</dbReference>
<dbReference type="PROSITE" id="PS51323">
    <property type="entry name" value="IGFBP_N_2"/>
    <property type="match status" value="1"/>
</dbReference>
<dbReference type="PROSITE" id="PS00222">
    <property type="entry name" value="IGFBP_N_1"/>
    <property type="match status" value="1"/>
</dbReference>
<dbReference type="GO" id="GO:0031994">
    <property type="term" value="F:insulin-like growth factor I binding"/>
    <property type="evidence" value="ECO:0007669"/>
    <property type="project" value="TreeGrafter"/>
</dbReference>
<dbReference type="GO" id="GO:0031995">
    <property type="term" value="F:insulin-like growth factor II binding"/>
    <property type="evidence" value="ECO:0007669"/>
    <property type="project" value="TreeGrafter"/>
</dbReference>
<feature type="compositionally biased region" description="Polar residues" evidence="6">
    <location>
        <begin position="109"/>
        <end position="121"/>
    </location>
</feature>
<keyword evidence="11" id="KW-1185">Reference proteome</keyword>
<dbReference type="OMA" id="ERGDTQC"/>
<dbReference type="CDD" id="cd00191">
    <property type="entry name" value="TY"/>
    <property type="match status" value="1"/>
</dbReference>
<dbReference type="Gene3D" id="4.10.40.20">
    <property type="match status" value="1"/>
</dbReference>
<dbReference type="Pfam" id="PF00219">
    <property type="entry name" value="IGFBP"/>
    <property type="match status" value="1"/>
</dbReference>
<feature type="signal peptide" evidence="7">
    <location>
        <begin position="1"/>
        <end position="19"/>
    </location>
</feature>
<evidence type="ECO:0000256" key="4">
    <source>
        <dbReference type="ARBA" id="ARBA00023183"/>
    </source>
</evidence>
<dbReference type="SMART" id="SM00211">
    <property type="entry name" value="TY"/>
    <property type="match status" value="1"/>
</dbReference>
<dbReference type="Proteomes" id="UP000694388">
    <property type="component" value="Unplaced"/>
</dbReference>
<evidence type="ECO:0000256" key="1">
    <source>
        <dbReference type="ARBA" id="ARBA00004613"/>
    </source>
</evidence>
<comment type="caution">
    <text evidence="5">Lacks conserved residue(s) required for the propagation of feature annotation.</text>
</comment>
<dbReference type="Ensembl" id="ENSEBUT00000001415.1">
    <property type="protein sequence ID" value="ENSEBUP00000001097.1"/>
    <property type="gene ID" value="ENSEBUG00000001038.1"/>
</dbReference>
<feature type="chain" id="PRO_5034876689" evidence="7">
    <location>
        <begin position="20"/>
        <end position="248"/>
    </location>
</feature>
<evidence type="ECO:0000256" key="5">
    <source>
        <dbReference type="PROSITE-ProRule" id="PRU00500"/>
    </source>
</evidence>
<dbReference type="Pfam" id="PF00086">
    <property type="entry name" value="Thyroglobulin_1"/>
    <property type="match status" value="1"/>
</dbReference>
<evidence type="ECO:0000256" key="7">
    <source>
        <dbReference type="SAM" id="SignalP"/>
    </source>
</evidence>
<dbReference type="SUPFAM" id="SSF57610">
    <property type="entry name" value="Thyroglobulin type-1 domain"/>
    <property type="match status" value="1"/>
</dbReference>
<evidence type="ECO:0000259" key="8">
    <source>
        <dbReference type="PROSITE" id="PS51162"/>
    </source>
</evidence>
<dbReference type="FunFam" id="4.10.40.20:FF:000001">
    <property type="entry name" value="Insulin-like growth factor binding protein 5"/>
    <property type="match status" value="1"/>
</dbReference>
<keyword evidence="7" id="KW-0732">Signal</keyword>
<keyword evidence="4" id="KW-0340">Growth factor binding</keyword>
<dbReference type="GO" id="GO:0005615">
    <property type="term" value="C:extracellular space"/>
    <property type="evidence" value="ECO:0007669"/>
    <property type="project" value="TreeGrafter"/>
</dbReference>
<evidence type="ECO:0000313" key="11">
    <source>
        <dbReference type="Proteomes" id="UP000694388"/>
    </source>
</evidence>